<evidence type="ECO:0000313" key="2">
    <source>
        <dbReference type="EMBL" id="RRJ19803.1"/>
    </source>
</evidence>
<dbReference type="Proteomes" id="UP000276260">
    <property type="component" value="Unassembled WGS sequence"/>
</dbReference>
<accession>A0A3P3QHI6</accession>
<gene>
    <name evidence="2" type="ORF">EIK76_15350</name>
</gene>
<keyword evidence="1" id="KW-0472">Membrane</keyword>
<reference evidence="2 3" key="1">
    <citation type="submission" date="2018-11" db="EMBL/GenBank/DDBJ databases">
        <title>Draft genome analysis of Rheinheimera mesophila isolated from an industrial waste site.</title>
        <authorList>
            <person name="Yu Q."/>
            <person name="Qi Y."/>
            <person name="Zhang H."/>
            <person name="Lu Y."/>
            <person name="Pu J."/>
        </authorList>
    </citation>
    <scope>NUCLEOTIDE SEQUENCE [LARGE SCALE GENOMIC DNA]</scope>
    <source>
        <strain evidence="2 3">IITR13</strain>
    </source>
</reference>
<dbReference type="OrthoDB" id="9953900at2"/>
<dbReference type="EMBL" id="RRCF01000004">
    <property type="protein sequence ID" value="RRJ19803.1"/>
    <property type="molecule type" value="Genomic_DNA"/>
</dbReference>
<keyword evidence="3" id="KW-1185">Reference proteome</keyword>
<comment type="caution">
    <text evidence="2">The sequence shown here is derived from an EMBL/GenBank/DDBJ whole genome shotgun (WGS) entry which is preliminary data.</text>
</comment>
<proteinExistence type="predicted"/>
<feature type="transmembrane region" description="Helical" evidence="1">
    <location>
        <begin position="50"/>
        <end position="72"/>
    </location>
</feature>
<feature type="transmembrane region" description="Helical" evidence="1">
    <location>
        <begin position="12"/>
        <end position="30"/>
    </location>
</feature>
<evidence type="ECO:0000313" key="3">
    <source>
        <dbReference type="Proteomes" id="UP000276260"/>
    </source>
</evidence>
<protein>
    <submittedName>
        <fullName evidence="2">Uncharacterized protein</fullName>
    </submittedName>
</protein>
<name>A0A3P3QHI6_9GAMM</name>
<dbReference type="AlphaFoldDB" id="A0A3P3QHI6"/>
<keyword evidence="1" id="KW-1133">Transmembrane helix</keyword>
<organism evidence="2 3">
    <name type="scientific">Rheinheimera mesophila</name>
    <dbReference type="NCBI Taxonomy" id="1547515"/>
    <lineage>
        <taxon>Bacteria</taxon>
        <taxon>Pseudomonadati</taxon>
        <taxon>Pseudomonadota</taxon>
        <taxon>Gammaproteobacteria</taxon>
        <taxon>Chromatiales</taxon>
        <taxon>Chromatiaceae</taxon>
        <taxon>Rheinheimera</taxon>
    </lineage>
</organism>
<dbReference type="RefSeq" id="WP_046520766.1">
    <property type="nucleotide sequence ID" value="NZ_LAVS01000086.1"/>
</dbReference>
<keyword evidence="1" id="KW-0812">Transmembrane</keyword>
<evidence type="ECO:0000256" key="1">
    <source>
        <dbReference type="SAM" id="Phobius"/>
    </source>
</evidence>
<sequence>MISIQVSKTYVWPIRLVFIALAFVVADLILDKIAQGYVISSGGSQYLAGTTVFYTSLLKYLVLDFVLVLFAVRTIPKEQEPEKPN</sequence>